<organism evidence="2 4">
    <name type="scientific">Pristionchus fissidentatus</name>
    <dbReference type="NCBI Taxonomy" id="1538716"/>
    <lineage>
        <taxon>Eukaryota</taxon>
        <taxon>Metazoa</taxon>
        <taxon>Ecdysozoa</taxon>
        <taxon>Nematoda</taxon>
        <taxon>Chromadorea</taxon>
        <taxon>Rhabditida</taxon>
        <taxon>Rhabditina</taxon>
        <taxon>Diplogasteromorpha</taxon>
        <taxon>Diplogasteroidea</taxon>
        <taxon>Neodiplogasteridae</taxon>
        <taxon>Pristionchus</taxon>
    </lineage>
</organism>
<dbReference type="EMBL" id="BTSY01000005">
    <property type="protein sequence ID" value="GMT28823.1"/>
    <property type="molecule type" value="Genomic_DNA"/>
</dbReference>
<dbReference type="AlphaFoldDB" id="A0AAV5WDP6"/>
<feature type="non-terminal residue" evidence="2">
    <location>
        <position position="1"/>
    </location>
</feature>
<reference evidence="2" key="1">
    <citation type="submission" date="2023-10" db="EMBL/GenBank/DDBJ databases">
        <title>Genome assembly of Pristionchus species.</title>
        <authorList>
            <person name="Yoshida K."/>
            <person name="Sommer R.J."/>
        </authorList>
    </citation>
    <scope>NUCLEOTIDE SEQUENCE</scope>
    <source>
        <strain evidence="2">RS5133</strain>
    </source>
</reference>
<proteinExistence type="predicted"/>
<accession>A0AAV5WDP6</accession>
<dbReference type="CDD" id="cd14361">
    <property type="entry name" value="UBA_HYPK"/>
    <property type="match status" value="1"/>
</dbReference>
<evidence type="ECO:0000313" key="2">
    <source>
        <dbReference type="EMBL" id="GMT28823.1"/>
    </source>
</evidence>
<dbReference type="Proteomes" id="UP001432322">
    <property type="component" value="Unassembled WGS sequence"/>
</dbReference>
<dbReference type="Pfam" id="PF19026">
    <property type="entry name" value="UBA_HYPK"/>
    <property type="match status" value="1"/>
</dbReference>
<sequence length="102" mass="11284">VSEMTEHEVDDVEEKTAVDKYNRGAADLDKVNTFDDGGDDIRGMGANLKLEEAAPKQKIVTVKPEDLKMIMDEFELPQVRVEAALITNDGDVKATIRSLMGF</sequence>
<evidence type="ECO:0000259" key="1">
    <source>
        <dbReference type="Pfam" id="PF19026"/>
    </source>
</evidence>
<protein>
    <recommendedName>
        <fullName evidence="1">Nascent polypeptide-associated complex subunit alpha-like UBA domain-containing protein</fullName>
    </recommendedName>
</protein>
<evidence type="ECO:0000313" key="3">
    <source>
        <dbReference type="EMBL" id="GMT37527.1"/>
    </source>
</evidence>
<dbReference type="InterPro" id="IPR038922">
    <property type="entry name" value="HYPK_UBA"/>
</dbReference>
<keyword evidence="4" id="KW-1185">Reference proteome</keyword>
<feature type="domain" description="Nascent polypeptide-associated complex subunit alpha-like UBA" evidence="1">
    <location>
        <begin position="60"/>
        <end position="99"/>
    </location>
</feature>
<comment type="caution">
    <text evidence="2">The sequence shown here is derived from an EMBL/GenBank/DDBJ whole genome shotgun (WGS) entry which is preliminary data.</text>
</comment>
<name>A0AAV5WDP6_9BILA</name>
<dbReference type="InterPro" id="IPR044034">
    <property type="entry name" value="NAC-like_UBA"/>
</dbReference>
<dbReference type="EMBL" id="BTSY01000168">
    <property type="protein sequence ID" value="GMT37527.1"/>
    <property type="molecule type" value="Genomic_DNA"/>
</dbReference>
<evidence type="ECO:0000313" key="4">
    <source>
        <dbReference type="Proteomes" id="UP001432322"/>
    </source>
</evidence>
<gene>
    <name evidence="2" type="ORF">PFISCL1PPCAC_20120</name>
    <name evidence="3" type="ORF">PFISCL1PPCAC_28825</name>
</gene>